<reference evidence="1 2" key="1">
    <citation type="submission" date="2016-10" db="EMBL/GenBank/DDBJ databases">
        <authorList>
            <person name="de Groot N.N."/>
        </authorList>
    </citation>
    <scope>NUCLEOTIDE SEQUENCE [LARGE SCALE GENOMIC DNA]</scope>
    <source>
        <strain evidence="1 2">DSM 23421</strain>
    </source>
</reference>
<name>A0A1G7C890_9FLAO</name>
<evidence type="ECO:0008006" key="3">
    <source>
        <dbReference type="Google" id="ProtNLM"/>
    </source>
</evidence>
<dbReference type="InterPro" id="IPR021953">
    <property type="entry name" value="DUF3570"/>
</dbReference>
<dbReference type="AlphaFoldDB" id="A0A1G7C890"/>
<evidence type="ECO:0000313" key="2">
    <source>
        <dbReference type="Proteomes" id="UP000199109"/>
    </source>
</evidence>
<keyword evidence="2" id="KW-1185">Reference proteome</keyword>
<sequence length="429" mass="48538">MKDILLIILLLGIAGTTLAQENKSKEYVKKVLDNTEVDLLYSYYNQDGSHASVSGGEGSEKLTDMTPTIIVSIPVGNNTVVTVDGGLSAYTSASSSNIDPFDGKYPASPWIESSGASRSDVLSYIHPSFSHSSKDRNTIISGNVSFSNEFDYTSFGFGGGYTHLLNQKNTEIGISAKVYLDKYNPQYPIELRPGFTQYYSSSITGDGTYSPQFLPFSQLGRNSYSTSLNFSQILSKRFQFSLSMDLVLQEGLLSTPHQRVYFADRNDFFIEDFQLTDAVEQLPNSRYKIPIGGRISYAISDMFIFRGYFRYYFDDWGINSYTASAEIPIKISDKFTIYPIYRYYTQTSSKYFFSKDVALSTNQYYTSDYDLSAFNANQYGFGISYKDIFTSAKVWKFGLKSVDLRYNNYQRNIDFNANIFELGLKFIID</sequence>
<organism evidence="1 2">
    <name type="scientific">Pricia antarctica</name>
    <dbReference type="NCBI Taxonomy" id="641691"/>
    <lineage>
        <taxon>Bacteria</taxon>
        <taxon>Pseudomonadati</taxon>
        <taxon>Bacteroidota</taxon>
        <taxon>Flavobacteriia</taxon>
        <taxon>Flavobacteriales</taxon>
        <taxon>Flavobacteriaceae</taxon>
        <taxon>Pricia</taxon>
    </lineage>
</organism>
<gene>
    <name evidence="1" type="ORF">SAMN05421636_104454</name>
</gene>
<protein>
    <recommendedName>
        <fullName evidence="3">DUF3570 domain-containing protein</fullName>
    </recommendedName>
</protein>
<evidence type="ECO:0000313" key="1">
    <source>
        <dbReference type="EMBL" id="SDE35423.1"/>
    </source>
</evidence>
<dbReference type="EMBL" id="FNAO01000004">
    <property type="protein sequence ID" value="SDE35423.1"/>
    <property type="molecule type" value="Genomic_DNA"/>
</dbReference>
<dbReference type="Proteomes" id="UP000199109">
    <property type="component" value="Unassembled WGS sequence"/>
</dbReference>
<proteinExistence type="predicted"/>
<dbReference type="RefSeq" id="WP_091868270.1">
    <property type="nucleotide sequence ID" value="NZ_FNAO01000004.1"/>
</dbReference>
<accession>A0A1G7C890</accession>
<dbReference type="OrthoDB" id="5450709at2"/>
<dbReference type="STRING" id="641691.SAMN05421636_104454"/>
<dbReference type="Pfam" id="PF12094">
    <property type="entry name" value="DUF3570"/>
    <property type="match status" value="1"/>
</dbReference>